<name>A0ABM0MQ17_SACKO</name>
<comment type="similarity">
    <text evidence="5">Belongs to the CCDC47 family.</text>
</comment>
<gene>
    <name evidence="11" type="primary">LOC100371637</name>
</gene>
<evidence type="ECO:0000313" key="10">
    <source>
        <dbReference type="Proteomes" id="UP000694865"/>
    </source>
</evidence>
<organism evidence="10 11">
    <name type="scientific">Saccoglossus kowalevskii</name>
    <name type="common">Acorn worm</name>
    <dbReference type="NCBI Taxonomy" id="10224"/>
    <lineage>
        <taxon>Eukaryota</taxon>
        <taxon>Metazoa</taxon>
        <taxon>Hemichordata</taxon>
        <taxon>Enteropneusta</taxon>
        <taxon>Harrimaniidae</taxon>
        <taxon>Saccoglossus</taxon>
    </lineage>
</organism>
<feature type="compositionally biased region" description="Basic residues" evidence="8">
    <location>
        <begin position="455"/>
        <end position="469"/>
    </location>
</feature>
<evidence type="ECO:0000256" key="6">
    <source>
        <dbReference type="ARBA" id="ARBA00034875"/>
    </source>
</evidence>
<keyword evidence="9" id="KW-0732">Signal</keyword>
<keyword evidence="3" id="KW-0472">Membrane</keyword>
<dbReference type="PANTHER" id="PTHR12883">
    <property type="entry name" value="ADIPOCYTE-SPECIFIC PROTEIN 4-RELATED"/>
    <property type="match status" value="1"/>
</dbReference>
<feature type="chain" id="PRO_5047437084" description="PAT complex subunit CCDC47" evidence="9">
    <location>
        <begin position="22"/>
        <end position="469"/>
    </location>
</feature>
<sequence>MSSYQVLLVVLLVLCTWTVQCFENQHGAEIEDNDFAEFEDLGDEDEDITIETEGEEDEIDDILDEAEFEEVEDDEITIEDEEDEFEHFQDEEEFEGFDKDLKSTKGKSEVPDLKIAKVPLHFSTNWDSYYMELMMLGGLIAYCLNFLAGKTKNHKLATAWLQTHKELLESNFSIVGDDGQAKEVQSGVLMKESENLYALWCSGRQCCEGMLVELKFIKRQDLVNVISRFMKPACDQLRITVNMNAEDMDSFVFAVANKKTASRLQKELQDISVYCPEKRSGDKYNLSSSLAVVSELGELCNGLLDSKIVNCLNSYENMFDYFHFSDQYSGAKISTDDGQPSKMPTTQKVLIFCFNVPGKGNTSVVDMCKTEPMMKLVMHCIDKVKRFRLTKEGKLKAEKSRAKVAESFLKASHSQRQEAAQTRREEKRRAEKERMMNEEDPDKQRKWEEREHRREMKKKAPKVKQMKMY</sequence>
<evidence type="ECO:0000256" key="3">
    <source>
        <dbReference type="ARBA" id="ARBA00023136"/>
    </source>
</evidence>
<evidence type="ECO:0000256" key="9">
    <source>
        <dbReference type="SAM" id="SignalP"/>
    </source>
</evidence>
<evidence type="ECO:0000256" key="8">
    <source>
        <dbReference type="SAM" id="MobiDB-lite"/>
    </source>
</evidence>
<dbReference type="PANTHER" id="PTHR12883:SF0">
    <property type="entry name" value="PAT COMPLEX SUBUNIT CCDC47"/>
    <property type="match status" value="1"/>
</dbReference>
<protein>
    <recommendedName>
        <fullName evidence="6">PAT complex subunit CCDC47</fullName>
    </recommendedName>
    <alternativeName>
        <fullName evidence="7">Coiled-coil domain-containing protein 47</fullName>
    </alternativeName>
</protein>
<keyword evidence="1" id="KW-0812">Transmembrane</keyword>
<keyword evidence="2" id="KW-1133">Transmembrane helix</keyword>
<accession>A0ABM0MQ17</accession>
<dbReference type="Pfam" id="PF07946">
    <property type="entry name" value="CCDC47"/>
    <property type="match status" value="1"/>
</dbReference>
<feature type="region of interest" description="Disordered" evidence="8">
    <location>
        <begin position="408"/>
        <end position="469"/>
    </location>
</feature>
<dbReference type="GeneID" id="100371637"/>
<reference evidence="11" key="1">
    <citation type="submission" date="2025-08" db="UniProtKB">
        <authorList>
            <consortium name="RefSeq"/>
        </authorList>
    </citation>
    <scope>IDENTIFICATION</scope>
    <source>
        <tissue evidence="11">Testes</tissue>
    </source>
</reference>
<feature type="signal peptide" evidence="9">
    <location>
        <begin position="1"/>
        <end position="21"/>
    </location>
</feature>
<keyword evidence="10" id="KW-1185">Reference proteome</keyword>
<comment type="subcellular location">
    <subcellularLocation>
        <location evidence="4">Rough endoplasmic reticulum membrane</location>
        <topology evidence="4">Single-pass type I membrane protein</topology>
    </subcellularLocation>
</comment>
<evidence type="ECO:0000256" key="7">
    <source>
        <dbReference type="ARBA" id="ARBA00034902"/>
    </source>
</evidence>
<dbReference type="InterPro" id="IPR012879">
    <property type="entry name" value="CCDC47"/>
</dbReference>
<feature type="compositionally biased region" description="Basic and acidic residues" evidence="8">
    <location>
        <begin position="421"/>
        <end position="454"/>
    </location>
</feature>
<evidence type="ECO:0000313" key="11">
    <source>
        <dbReference type="RefSeq" id="XP_006822108.1"/>
    </source>
</evidence>
<evidence type="ECO:0000256" key="1">
    <source>
        <dbReference type="ARBA" id="ARBA00022692"/>
    </source>
</evidence>
<evidence type="ECO:0000256" key="4">
    <source>
        <dbReference type="ARBA" id="ARBA00034697"/>
    </source>
</evidence>
<evidence type="ECO:0000256" key="2">
    <source>
        <dbReference type="ARBA" id="ARBA00022989"/>
    </source>
</evidence>
<dbReference type="RefSeq" id="XP_006822108.1">
    <property type="nucleotide sequence ID" value="XM_006822045.1"/>
</dbReference>
<evidence type="ECO:0000256" key="5">
    <source>
        <dbReference type="ARBA" id="ARBA00034746"/>
    </source>
</evidence>
<dbReference type="Proteomes" id="UP000694865">
    <property type="component" value="Unplaced"/>
</dbReference>
<proteinExistence type="inferred from homology"/>